<dbReference type="RefSeq" id="WP_248010783.1">
    <property type="nucleotide sequence ID" value="NZ_JAJHVV010000018.1"/>
</dbReference>
<dbReference type="Proteomes" id="UP001139559">
    <property type="component" value="Unassembled WGS sequence"/>
</dbReference>
<comment type="caution">
    <text evidence="1">The sequence shown here is derived from an EMBL/GenBank/DDBJ whole genome shotgun (WGS) entry which is preliminary data.</text>
</comment>
<dbReference type="AlphaFoldDB" id="A0A9X1XRB9"/>
<organism evidence="1 2">
    <name type="scientific">Vibrio amylolyticus</name>
    <dbReference type="NCBI Taxonomy" id="2847292"/>
    <lineage>
        <taxon>Bacteria</taxon>
        <taxon>Pseudomonadati</taxon>
        <taxon>Pseudomonadota</taxon>
        <taxon>Gammaproteobacteria</taxon>
        <taxon>Vibrionales</taxon>
        <taxon>Vibrionaceae</taxon>
        <taxon>Vibrio</taxon>
    </lineage>
</organism>
<dbReference type="InterPro" id="IPR029278">
    <property type="entry name" value="Imm26"/>
</dbReference>
<name>A0A9X1XRB9_9VIBR</name>
<dbReference type="Pfam" id="PF15428">
    <property type="entry name" value="Imm26"/>
    <property type="match status" value="1"/>
</dbReference>
<reference evidence="1" key="1">
    <citation type="submission" date="2021-11" db="EMBL/GenBank/DDBJ databases">
        <title>Vibrio ZSDE26 sp. nov. and Vibrio ZSDZ34 sp. nov., isolated from coastal seawater in Qingdao.</title>
        <authorList>
            <person name="Zhang P."/>
        </authorList>
    </citation>
    <scope>NUCLEOTIDE SEQUENCE</scope>
    <source>
        <strain evidence="1">ZSDE26</strain>
    </source>
</reference>
<proteinExistence type="predicted"/>
<keyword evidence="2" id="KW-1185">Reference proteome</keyword>
<evidence type="ECO:0000313" key="2">
    <source>
        <dbReference type="Proteomes" id="UP001139559"/>
    </source>
</evidence>
<gene>
    <name evidence="1" type="ORF">KP803_20895</name>
</gene>
<accession>A0A9X1XRB9</accession>
<evidence type="ECO:0000313" key="1">
    <source>
        <dbReference type="EMBL" id="MCK6265720.1"/>
    </source>
</evidence>
<sequence length="97" mass="10727">MVRAKKIKRKVGDVLAIKLEDGSFSFGRVLEEPLIAFYDCKSVDKLGLEEIVSKPVIFKVWVMNSGVTGSGLAFCLFDEGGLAFWLGHFCLGAKEIR</sequence>
<dbReference type="EMBL" id="JAJHVV010000018">
    <property type="protein sequence ID" value="MCK6265720.1"/>
    <property type="molecule type" value="Genomic_DNA"/>
</dbReference>
<protein>
    <submittedName>
        <fullName evidence="1">Immunity 26/phosphotriesterase HocA family protein</fullName>
    </submittedName>
</protein>